<feature type="compositionally biased region" description="Basic and acidic residues" evidence="3">
    <location>
        <begin position="1165"/>
        <end position="1178"/>
    </location>
</feature>
<feature type="region of interest" description="Disordered" evidence="3">
    <location>
        <begin position="833"/>
        <end position="1035"/>
    </location>
</feature>
<sequence length="1421" mass="158698">MSMKRQMHCAAKLKRRESSRAERDAKQRAAVAGKQNSTSWIPFFKFSSASALSNHQRSITCFSSQRNLEHTCKRVKSTNPQAFESAQGLQQENLQQEDQFDFDNLVSIPDYPNPPPYDSTFSLVHWIRHCRATIGLSNKDINSLFEKVLFHPSFKLEDVSVRSVAQIDRYEQTIFRTEDGWDQYLIHVTEGDSGDRVMYHKDPLEALSSMFSSPSLKEDFQIAPSNGVHQGVYSTPNTSLWWLQMQNLINTQCPGAVIAPLIFYSDQTSLSNDGKVTGYPLVMSIANIACENRYLDEGHVLLATLPIISSTEASHERRLQVFHECLDVVLKPLKEASFKGLALTDPHGDEHWVFPLLYAYVCDHPEGCKVTCTYDTNQCQHPCSLCMCPKQSLREVEKKFDYRTENGMQALVMKMLASTKKDVDLFSKENSVHPVKCALWGFNGGETEWGNPYKAIHVDMLHQADLGVFKTIIDILRGIALASINSKILSSLDQRLFHIKKHPRYPSFRIPGTDKGGYFSSNANYATFEHRSVMQVIVPCLVGLYSQDIIQALVKFLQWYETACRTKEYTEETLRKLALLMQEALNSFKGTLSSWQRSEFNLVKVHAMTHYIDSIRRAGSPFEYSANMYEHLHIVLLKQAYRGSNRRDYMGHIAKHNLWLQTLQRVAGNMDGFEAPLERVTTLDKGVECGLNILSGVIVNLRTVWLKDIGMLDAEANNKYRFPRSVYSILSFHGGITEELLKAFKVYKVDNNLVGGEVLHIFSALAIPAGVGKRFADWPMYARASPSFHGNPWYSDVAIQMEPEAAAQFQPSLLQENIGEFGHIFFITEKGGDQRPGCEASGKGSKLKSNNIARPVERSLFERQGSGGSWMSPVGRGYSGNERTIGQNRQGLSNSVRASEDKASLFPNPASIGRNYDEDERKPVDGRPRSGHSAEQYEEQQVYEDRPRSGHNHNQTLNRFSSVDEHGYKSTVPVLYEQSSPPNKQNPTVSPPPYWRQPPQQQQFVASVDCNSGPNVWPARQESESTQMPSDSVQNQSRVSVPWQAQILKSKALDLGLSDRASSGGLKPEHSWGGASTDRVPHGDSSGRGLNDTRSFGSGEGYYDPGNRITFFDVGRTGRVENDYRREPSHPEGLQQGNSGLRAHRTGEIPDNYGPAAGRGALAERSPHGLSLHESRNRQVDVDRVDGVPASMDWERRRSPPLVESRQAFNKERPFPSAEGYQVGYSPAEVSPADASGPQTPLVVPDPVAERPRLKLLPRSKPLETDEAVGHIELEVPAIEYKEKDLCGKSDERRKDELVFSEDTAAEATDEGRFSVRGTSTDVEYGGGDSKLAERPKLNLKPRSQQLGAGGVGGQTFLHGPQIISILQLEVVTGKGEIVTCSASKQPELFFAVLCGLGQFGIITKARILLVPAPQKVVYVL</sequence>
<feature type="compositionally biased region" description="Basic and acidic residues" evidence="3">
    <location>
        <begin position="915"/>
        <end position="928"/>
    </location>
</feature>
<dbReference type="InterPro" id="IPR041078">
    <property type="entry name" value="Plavaka"/>
</dbReference>
<name>A0ABP0WU06_9BRYO</name>
<keyword evidence="5" id="KW-1185">Reference proteome</keyword>
<dbReference type="Pfam" id="PF18759">
    <property type="entry name" value="Plavaka"/>
    <property type="match status" value="1"/>
</dbReference>
<gene>
    <name evidence="4" type="ORF">CSSPJE1EN1_LOCUS14335</name>
</gene>
<feature type="compositionally biased region" description="Polar residues" evidence="3">
    <location>
        <begin position="977"/>
        <end position="988"/>
    </location>
</feature>
<dbReference type="InterPro" id="IPR036318">
    <property type="entry name" value="FAD-bd_PCMH-like_sf"/>
</dbReference>
<comment type="similarity">
    <text evidence="1">Belongs to the oxygen-dependent FAD-linked oxidoreductase family.</text>
</comment>
<feature type="region of interest" description="Disordered" evidence="3">
    <location>
        <begin position="1122"/>
        <end position="1178"/>
    </location>
</feature>
<dbReference type="EMBL" id="OZ020097">
    <property type="protein sequence ID" value="CAK9268857.1"/>
    <property type="molecule type" value="Genomic_DNA"/>
</dbReference>
<organism evidence="4 5">
    <name type="scientific">Sphagnum jensenii</name>
    <dbReference type="NCBI Taxonomy" id="128206"/>
    <lineage>
        <taxon>Eukaryota</taxon>
        <taxon>Viridiplantae</taxon>
        <taxon>Streptophyta</taxon>
        <taxon>Embryophyta</taxon>
        <taxon>Bryophyta</taxon>
        <taxon>Sphagnophytina</taxon>
        <taxon>Sphagnopsida</taxon>
        <taxon>Sphagnales</taxon>
        <taxon>Sphagnaceae</taxon>
        <taxon>Sphagnum</taxon>
    </lineage>
</organism>
<protein>
    <submittedName>
        <fullName evidence="4">Uncharacterized protein</fullName>
    </submittedName>
</protein>
<reference evidence="4 5" key="1">
    <citation type="submission" date="2024-02" db="EMBL/GenBank/DDBJ databases">
        <authorList>
            <consortium name="ELIXIR-Norway"/>
            <consortium name="Elixir Norway"/>
        </authorList>
    </citation>
    <scope>NUCLEOTIDE SEQUENCE [LARGE SCALE GENOMIC DNA]</scope>
</reference>
<dbReference type="SUPFAM" id="SSF56176">
    <property type="entry name" value="FAD-binding/transporter-associated domain-like"/>
    <property type="match status" value="1"/>
</dbReference>
<feature type="compositionally biased region" description="Basic residues" evidence="3">
    <location>
        <begin position="1"/>
        <end position="15"/>
    </location>
</feature>
<evidence type="ECO:0000256" key="1">
    <source>
        <dbReference type="ARBA" id="ARBA00005466"/>
    </source>
</evidence>
<dbReference type="Gene3D" id="3.30.465.10">
    <property type="match status" value="1"/>
</dbReference>
<proteinExistence type="inferred from homology"/>
<dbReference type="InterPro" id="IPR016169">
    <property type="entry name" value="FAD-bd_PCMH_sub2"/>
</dbReference>
<dbReference type="InterPro" id="IPR050432">
    <property type="entry name" value="FAD-linked_Oxidoreductases_BP"/>
</dbReference>
<dbReference type="PANTHER" id="PTHR13878:SF53">
    <property type="entry name" value="CYTOKININ DEHYDROGENASE 6"/>
    <property type="match status" value="1"/>
</dbReference>
<feature type="region of interest" description="Disordered" evidence="3">
    <location>
        <begin position="1059"/>
        <end position="1102"/>
    </location>
</feature>
<accession>A0ABP0WU06</accession>
<evidence type="ECO:0000313" key="5">
    <source>
        <dbReference type="Proteomes" id="UP001497444"/>
    </source>
</evidence>
<feature type="compositionally biased region" description="Polar residues" evidence="3">
    <location>
        <begin position="1024"/>
        <end position="1035"/>
    </location>
</feature>
<evidence type="ECO:0000256" key="3">
    <source>
        <dbReference type="SAM" id="MobiDB-lite"/>
    </source>
</evidence>
<evidence type="ECO:0000313" key="4">
    <source>
        <dbReference type="EMBL" id="CAK9268857.1"/>
    </source>
</evidence>
<dbReference type="Proteomes" id="UP001497444">
    <property type="component" value="Chromosome 2"/>
</dbReference>
<feature type="compositionally biased region" description="Polar residues" evidence="3">
    <location>
        <begin position="881"/>
        <end position="897"/>
    </location>
</feature>
<feature type="compositionally biased region" description="Polar residues" evidence="3">
    <location>
        <begin position="952"/>
        <end position="961"/>
    </location>
</feature>
<feature type="compositionally biased region" description="Basic and acidic residues" evidence="3">
    <location>
        <begin position="16"/>
        <end position="27"/>
    </location>
</feature>
<keyword evidence="2" id="KW-0560">Oxidoreductase</keyword>
<evidence type="ECO:0000256" key="2">
    <source>
        <dbReference type="ARBA" id="ARBA00023002"/>
    </source>
</evidence>
<dbReference type="PANTHER" id="PTHR13878">
    <property type="entry name" value="GULONOLACTONE OXIDASE"/>
    <property type="match status" value="1"/>
</dbReference>
<feature type="region of interest" description="Disordered" evidence="3">
    <location>
        <begin position="1"/>
        <end position="31"/>
    </location>
</feature>